<gene>
    <name evidence="9" type="ORF">VaNZ11_008270</name>
</gene>
<evidence type="ECO:0000256" key="2">
    <source>
        <dbReference type="ARBA" id="ARBA00004922"/>
    </source>
</evidence>
<dbReference type="EC" id="2.5.1.87" evidence="4"/>
<dbReference type="EMBL" id="BSDZ01000021">
    <property type="protein sequence ID" value="GLI64883.1"/>
    <property type="molecule type" value="Genomic_DNA"/>
</dbReference>
<keyword evidence="8" id="KW-0812">Transmembrane</keyword>
<evidence type="ECO:0000256" key="1">
    <source>
        <dbReference type="ARBA" id="ARBA00001946"/>
    </source>
</evidence>
<comment type="catalytic activity">
    <reaction evidence="7">
        <text>n isopentenyl diphosphate + (2E,6E)-farnesyl diphosphate = a di-trans,poly-cis-polyprenyl diphosphate + n diphosphate</text>
        <dbReference type="Rhea" id="RHEA:53008"/>
        <dbReference type="Rhea" id="RHEA-COMP:19494"/>
        <dbReference type="ChEBI" id="CHEBI:33019"/>
        <dbReference type="ChEBI" id="CHEBI:128769"/>
        <dbReference type="ChEBI" id="CHEBI:136960"/>
        <dbReference type="ChEBI" id="CHEBI:175763"/>
        <dbReference type="EC" id="2.5.1.87"/>
    </reaction>
</comment>
<keyword evidence="10" id="KW-1185">Reference proteome</keyword>
<feature type="transmembrane region" description="Helical" evidence="8">
    <location>
        <begin position="21"/>
        <end position="44"/>
    </location>
</feature>
<comment type="cofactor">
    <cofactor evidence="1">
        <name>Mg(2+)</name>
        <dbReference type="ChEBI" id="CHEBI:18420"/>
    </cofactor>
</comment>
<keyword evidence="5" id="KW-0808">Transferase</keyword>
<dbReference type="Proteomes" id="UP001165090">
    <property type="component" value="Unassembled WGS sequence"/>
</dbReference>
<evidence type="ECO:0000256" key="4">
    <source>
        <dbReference type="ARBA" id="ARBA00012596"/>
    </source>
</evidence>
<dbReference type="PANTHER" id="PTHR21528">
    <property type="entry name" value="DEHYDRODOLICHYL DIPHOSPHATE SYNTHASE COMPLEX SUBUNIT NUS1"/>
    <property type="match status" value="1"/>
</dbReference>
<protein>
    <recommendedName>
        <fullName evidence="4">ditrans,polycis-polyprenyl diphosphate synthase [(2E,6E)-farnesyldiphosphate specific]</fullName>
        <ecNumber evidence="4">2.5.1.87</ecNumber>
    </recommendedName>
</protein>
<comment type="pathway">
    <text evidence="2">Protein modification; protein glycosylation.</text>
</comment>
<evidence type="ECO:0000256" key="3">
    <source>
        <dbReference type="ARBA" id="ARBA00005432"/>
    </source>
</evidence>
<evidence type="ECO:0000256" key="7">
    <source>
        <dbReference type="ARBA" id="ARBA00047353"/>
    </source>
</evidence>
<reference evidence="9 10" key="1">
    <citation type="journal article" date="2023" name="IScience">
        <title>Expanded male sex-determining region conserved during the evolution of homothallism in the green alga Volvox.</title>
        <authorList>
            <person name="Yamamoto K."/>
            <person name="Matsuzaki R."/>
            <person name="Mahakham W."/>
            <person name="Heman W."/>
            <person name="Sekimoto H."/>
            <person name="Kawachi M."/>
            <person name="Minakuchi Y."/>
            <person name="Toyoda A."/>
            <person name="Nozaki H."/>
        </authorList>
    </citation>
    <scope>NUCLEOTIDE SEQUENCE [LARGE SCALE GENOMIC DNA]</scope>
    <source>
        <strain evidence="9 10">NIES-4468</strain>
    </source>
</reference>
<accession>A0ABQ5S5V8</accession>
<evidence type="ECO:0000313" key="9">
    <source>
        <dbReference type="EMBL" id="GLI64883.1"/>
    </source>
</evidence>
<dbReference type="PANTHER" id="PTHR21528:SF0">
    <property type="entry name" value="DEHYDRODOLICHYL DIPHOSPHATE SYNTHASE COMPLEX SUBUNIT NUS1"/>
    <property type="match status" value="1"/>
</dbReference>
<evidence type="ECO:0000256" key="6">
    <source>
        <dbReference type="ARBA" id="ARBA00022842"/>
    </source>
</evidence>
<evidence type="ECO:0000313" key="10">
    <source>
        <dbReference type="Proteomes" id="UP001165090"/>
    </source>
</evidence>
<keyword evidence="6" id="KW-0460">Magnesium</keyword>
<comment type="similarity">
    <text evidence="3">Belongs to the UPP synthase family.</text>
</comment>
<comment type="caution">
    <text evidence="9">The sequence shown here is derived from an EMBL/GenBank/DDBJ whole genome shotgun (WGS) entry which is preliminary data.</text>
</comment>
<proteinExistence type="inferred from homology"/>
<organism evidence="9 10">
    <name type="scientific">Volvox africanus</name>
    <dbReference type="NCBI Taxonomy" id="51714"/>
    <lineage>
        <taxon>Eukaryota</taxon>
        <taxon>Viridiplantae</taxon>
        <taxon>Chlorophyta</taxon>
        <taxon>core chlorophytes</taxon>
        <taxon>Chlorophyceae</taxon>
        <taxon>CS clade</taxon>
        <taxon>Chlamydomonadales</taxon>
        <taxon>Volvocaceae</taxon>
        <taxon>Volvox</taxon>
    </lineage>
</organism>
<keyword evidence="8" id="KW-0472">Membrane</keyword>
<sequence length="530" mass="55573">MFHPCRGMQYIHTSGPVSVECSMLTIVFSSAIFVWLHAIVRWFFGEKKTFSEHTPTPNMVYRGSRPDPPTAVAVIWAEEKMDDAAIKQLANIMQWCDHEALQTFCLYDPSGELKSNVQQLKCELLDQKWVVQIGWRPEPLAQELLCKTCRAAQDPANAVCSATVGVHALSPQAGPVPLSPPAEMSSVVAAPITIMDRAGSQASGAAPTSGWSQCQPAAAAGCDGCVIGLKPSNRSTADCGTLAHGCSAAASSPGGAEATAAASPPECAAGAAAGGCNREGCEGASGKSGVRIAARWEHPLNVVAKAAAPDGCGADAVKAEDGGEGERRRHRLDTVADAVVRGTRMQRQGAATEVIGEVQGCLQDCSGLNKGPDQIGDVGNDLHITSGSDRRQLECPAQAATLTTEDIWPCGRRVQAHVLSAEDGYAPVLSVARTGGVCSSCGTFIRLKSGTYREGLLRLRSQMAELAGPAVLVQPELVLVVGPVLTLAGFPPLQVAASEILYLGPSRGLNRARVDAALAKFLRTEQRFGS</sequence>
<keyword evidence="8" id="KW-1133">Transmembrane helix</keyword>
<evidence type="ECO:0000256" key="5">
    <source>
        <dbReference type="ARBA" id="ARBA00022679"/>
    </source>
</evidence>
<name>A0ABQ5S5V8_9CHLO</name>
<dbReference type="InterPro" id="IPR038887">
    <property type="entry name" value="Nus1/NgBR"/>
</dbReference>
<evidence type="ECO:0000256" key="8">
    <source>
        <dbReference type="SAM" id="Phobius"/>
    </source>
</evidence>